<evidence type="ECO:0000256" key="3">
    <source>
        <dbReference type="ARBA" id="ARBA00022801"/>
    </source>
</evidence>
<comment type="similarity">
    <text evidence="1 7">Belongs to the peptidase S11 family.</text>
</comment>
<evidence type="ECO:0000256" key="8">
    <source>
        <dbReference type="SAM" id="MobiDB-lite"/>
    </source>
</evidence>
<keyword evidence="9" id="KW-1133">Transmembrane helix</keyword>
<proteinExistence type="inferred from homology"/>
<evidence type="ECO:0000313" key="11">
    <source>
        <dbReference type="EMBL" id="MFB9644277.1"/>
    </source>
</evidence>
<keyword evidence="12" id="KW-1185">Reference proteome</keyword>
<keyword evidence="2" id="KW-0732">Signal</keyword>
<dbReference type="Proteomes" id="UP001589611">
    <property type="component" value="Unassembled WGS sequence"/>
</dbReference>
<organism evidence="11 12">
    <name type="scientific">Microbacterium terregens</name>
    <dbReference type="NCBI Taxonomy" id="69363"/>
    <lineage>
        <taxon>Bacteria</taxon>
        <taxon>Bacillati</taxon>
        <taxon>Actinomycetota</taxon>
        <taxon>Actinomycetes</taxon>
        <taxon>Micrococcales</taxon>
        <taxon>Microbacteriaceae</taxon>
        <taxon>Microbacterium</taxon>
    </lineage>
</organism>
<evidence type="ECO:0000256" key="4">
    <source>
        <dbReference type="ARBA" id="ARBA00022960"/>
    </source>
</evidence>
<dbReference type="SUPFAM" id="SSF56601">
    <property type="entry name" value="beta-lactamase/transpeptidase-like"/>
    <property type="match status" value="1"/>
</dbReference>
<accession>A0ABV5SV96</accession>
<evidence type="ECO:0000256" key="9">
    <source>
        <dbReference type="SAM" id="Phobius"/>
    </source>
</evidence>
<evidence type="ECO:0000256" key="7">
    <source>
        <dbReference type="RuleBase" id="RU004016"/>
    </source>
</evidence>
<keyword evidence="9" id="KW-0472">Membrane</keyword>
<dbReference type="Pfam" id="PF00768">
    <property type="entry name" value="Peptidase_S11"/>
    <property type="match status" value="1"/>
</dbReference>
<dbReference type="EMBL" id="JBHMBE010000001">
    <property type="protein sequence ID" value="MFB9644277.1"/>
    <property type="molecule type" value="Genomic_DNA"/>
</dbReference>
<dbReference type="InterPro" id="IPR001967">
    <property type="entry name" value="Peptidase_S11_N"/>
</dbReference>
<dbReference type="Gene3D" id="3.40.710.10">
    <property type="entry name" value="DD-peptidase/beta-lactamase superfamily"/>
    <property type="match status" value="1"/>
</dbReference>
<dbReference type="InterPro" id="IPR012338">
    <property type="entry name" value="Beta-lactam/transpept-like"/>
</dbReference>
<feature type="transmembrane region" description="Helical" evidence="9">
    <location>
        <begin position="143"/>
        <end position="164"/>
    </location>
</feature>
<keyword evidence="6" id="KW-0961">Cell wall biogenesis/degradation</keyword>
<dbReference type="GO" id="GO:0004180">
    <property type="term" value="F:carboxypeptidase activity"/>
    <property type="evidence" value="ECO:0007669"/>
    <property type="project" value="UniProtKB-KW"/>
</dbReference>
<evidence type="ECO:0000256" key="1">
    <source>
        <dbReference type="ARBA" id="ARBA00007164"/>
    </source>
</evidence>
<evidence type="ECO:0000313" key="12">
    <source>
        <dbReference type="Proteomes" id="UP001589611"/>
    </source>
</evidence>
<dbReference type="InterPro" id="IPR018044">
    <property type="entry name" value="Peptidase_S11"/>
</dbReference>
<keyword evidence="11" id="KW-0645">Protease</keyword>
<keyword evidence="11" id="KW-0121">Carboxypeptidase</keyword>
<keyword evidence="4" id="KW-0133">Cell shape</keyword>
<comment type="caution">
    <text evidence="11">The sequence shown here is derived from an EMBL/GenBank/DDBJ whole genome shotgun (WGS) entry which is preliminary data.</text>
</comment>
<dbReference type="RefSeq" id="WP_344710589.1">
    <property type="nucleotide sequence ID" value="NZ_BAAAWH010000001.1"/>
</dbReference>
<reference evidence="11 12" key="1">
    <citation type="submission" date="2024-09" db="EMBL/GenBank/DDBJ databases">
        <authorList>
            <person name="Sun Q."/>
            <person name="Mori K."/>
        </authorList>
    </citation>
    <scope>NUCLEOTIDE SEQUENCE [LARGE SCALE GENOMIC DNA]</scope>
    <source>
        <strain evidence="11 12">JCM 1342</strain>
    </source>
</reference>
<evidence type="ECO:0000259" key="10">
    <source>
        <dbReference type="Pfam" id="PF00768"/>
    </source>
</evidence>
<keyword evidence="5" id="KW-0573">Peptidoglycan synthesis</keyword>
<evidence type="ECO:0000256" key="2">
    <source>
        <dbReference type="ARBA" id="ARBA00022729"/>
    </source>
</evidence>
<keyword evidence="9" id="KW-0812">Transmembrane</keyword>
<evidence type="ECO:0000256" key="6">
    <source>
        <dbReference type="ARBA" id="ARBA00023316"/>
    </source>
</evidence>
<evidence type="ECO:0000256" key="5">
    <source>
        <dbReference type="ARBA" id="ARBA00022984"/>
    </source>
</evidence>
<feature type="region of interest" description="Disordered" evidence="8">
    <location>
        <begin position="1"/>
        <end position="32"/>
    </location>
</feature>
<keyword evidence="3" id="KW-0378">Hydrolase</keyword>
<gene>
    <name evidence="11" type="ORF">ACFFPJ_00540</name>
</gene>
<name>A0ABV5SV96_9MICO</name>
<dbReference type="PRINTS" id="PR00725">
    <property type="entry name" value="DADACBPTASE1"/>
</dbReference>
<feature type="domain" description="Peptidase S11 D-alanyl-D-alanine carboxypeptidase A N-terminal" evidence="10">
    <location>
        <begin position="213"/>
        <end position="390"/>
    </location>
</feature>
<sequence>MTPDDDATPTRRSARRAAQAQRADARYGNGSLDAAEPQTVAVSGALAQVTAATPGASSTPAPAVGASTAVAAGSEIGPTSASPRRTAPSRTSRRVAFGWVDERTLALTPPAARTLAVPASPYLAVEPELLADVPRRSLWRAGVLVPIAIIALLLGAYSGTTLLWPLHAVSPTVEAAQIQPLAAPAAVLSWPAAGSASVSVAGIDGLATSTVEPAPIASITKVVTALLVLDEMPLALGEQGPDFRFTARDSSAYWGYRENGESALDVPVGGSLTQYQMLEGMLIGSANNYADRLASTLWPTDAVFARAANGWLRAHGVPGVTVVEPTGLDPGNAASPDALIALAQRAMAHPVIAEIVAKPAVELPGAGLVANTNGLLADPGVVGIKTGSLDSFNLLSAKDIVVGETTVRVYSAVLGQPDDDVRLAVSRTLYSEVELALQPTPSVVKGTVVGHVTTEWGENVAIVTEDDASVILWNGSIGAVTTDVALGDAREKGASVGTLAVRGPLDSTSTTLGLAADIEPPSPWWRLTHPLDLFGLN</sequence>
<protein>
    <submittedName>
        <fullName evidence="11">D-alanyl-D-alanine carboxypeptidase</fullName>
    </submittedName>
</protein>